<feature type="domain" description="Multidrug resistance protein MdtA-like barrel-sandwich hybrid" evidence="4">
    <location>
        <begin position="120"/>
        <end position="314"/>
    </location>
</feature>
<keyword evidence="3" id="KW-0472">Membrane</keyword>
<comment type="caution">
    <text evidence="6">The sequence shown here is derived from an EMBL/GenBank/DDBJ whole genome shotgun (WGS) entry which is preliminary data.</text>
</comment>
<reference evidence="6 7" key="1">
    <citation type="submission" date="2018-08" db="EMBL/GenBank/DDBJ databases">
        <title>Crown Gall in kiwifruit.</title>
        <authorList>
            <person name="Visnovsky S.B."/>
            <person name="Pitman A.R."/>
        </authorList>
    </citation>
    <scope>NUCLEOTIDE SEQUENCE [LARGE SCALE GENOMIC DNA]</scope>
    <source>
        <strain evidence="6 7">SBV_302_78_2</strain>
    </source>
</reference>
<feature type="coiled-coil region" evidence="1">
    <location>
        <begin position="246"/>
        <end position="280"/>
    </location>
</feature>
<evidence type="ECO:0000256" key="2">
    <source>
        <dbReference type="SAM" id="MobiDB-lite"/>
    </source>
</evidence>
<dbReference type="Pfam" id="PF25917">
    <property type="entry name" value="BSH_RND"/>
    <property type="match status" value="1"/>
</dbReference>
<dbReference type="Gene3D" id="2.40.30.170">
    <property type="match status" value="1"/>
</dbReference>
<accession>A0AA88JQD7</accession>
<evidence type="ECO:0000256" key="3">
    <source>
        <dbReference type="SAM" id="Phobius"/>
    </source>
</evidence>
<dbReference type="SUPFAM" id="SSF111369">
    <property type="entry name" value="HlyD-like secretion proteins"/>
    <property type="match status" value="2"/>
</dbReference>
<keyword evidence="3" id="KW-1133">Transmembrane helix</keyword>
<dbReference type="Gene3D" id="1.10.287.470">
    <property type="entry name" value="Helix hairpin bin"/>
    <property type="match status" value="1"/>
</dbReference>
<feature type="transmembrane region" description="Helical" evidence="3">
    <location>
        <begin position="81"/>
        <end position="101"/>
    </location>
</feature>
<dbReference type="GO" id="GO:0055085">
    <property type="term" value="P:transmembrane transport"/>
    <property type="evidence" value="ECO:0007669"/>
    <property type="project" value="InterPro"/>
</dbReference>
<evidence type="ECO:0000313" key="7">
    <source>
        <dbReference type="Proteomes" id="UP000473658"/>
    </source>
</evidence>
<dbReference type="InterPro" id="IPR058625">
    <property type="entry name" value="MdtA-like_BSH"/>
</dbReference>
<evidence type="ECO:0000313" key="6">
    <source>
        <dbReference type="EMBL" id="KAA3501395.1"/>
    </source>
</evidence>
<dbReference type="Proteomes" id="UP000473658">
    <property type="component" value="Unassembled WGS sequence"/>
</dbReference>
<dbReference type="EMBL" id="QRFF01000003">
    <property type="protein sequence ID" value="KAA3501395.1"/>
    <property type="molecule type" value="Genomic_DNA"/>
</dbReference>
<keyword evidence="3" id="KW-0812">Transmembrane</keyword>
<dbReference type="InterPro" id="IPR050739">
    <property type="entry name" value="MFP"/>
</dbReference>
<dbReference type="InterPro" id="IPR058634">
    <property type="entry name" value="AaeA-lik-b-barrel"/>
</dbReference>
<protein>
    <submittedName>
        <fullName evidence="6">HlyD family secretion protein</fullName>
    </submittedName>
</protein>
<proteinExistence type="predicted"/>
<dbReference type="AlphaFoldDB" id="A0AA88JQD7"/>
<organism evidence="6 7">
    <name type="scientific">Rhizobium rhizogenes</name>
    <name type="common">Agrobacterium rhizogenes</name>
    <dbReference type="NCBI Taxonomy" id="359"/>
    <lineage>
        <taxon>Bacteria</taxon>
        <taxon>Pseudomonadati</taxon>
        <taxon>Pseudomonadota</taxon>
        <taxon>Alphaproteobacteria</taxon>
        <taxon>Hyphomicrobiales</taxon>
        <taxon>Rhizobiaceae</taxon>
        <taxon>Rhizobium/Agrobacterium group</taxon>
        <taxon>Rhizobium</taxon>
    </lineage>
</organism>
<sequence>MCQERDYVNRTERFSSKFFLQLSRYTLMSAQKNSAVRAVNDAEEADISAKAETSPAKPADAPPQQPPQVTAAPKQKKRSKLLPVIAIAALAGAGWYGYNWWIDGRFMVSTDDAYIEGDIAVIAPKVSGYIAKVNVVENQEVKAGDPLVTLDDGDYRIALDQAEAQIRTEELSLKRIDAQIIGGEASQEQAVAQKGALDAALRGAEITQKRASELQAKDVGTVAASDNAQVALDQARANVVAGDAAISSAKANVELLRAQREEAESTIRSLELSRDKAARDLSFTVLKAPYDGVIGNLAVQTGDLVSVGKRLASLVPMNELYIDANFKETQLASVVPGSKVRVHVDAFDDATIEGTVQSISPGSGSVFSMLPPENATGNFTKVIQRVPVRIVFSKDDLARHNLRAGLSVVVDVDTRTAPENTKTAQAK</sequence>
<evidence type="ECO:0000256" key="1">
    <source>
        <dbReference type="SAM" id="Coils"/>
    </source>
</evidence>
<dbReference type="PANTHER" id="PTHR30386">
    <property type="entry name" value="MEMBRANE FUSION SUBUNIT OF EMRAB-TOLC MULTIDRUG EFFLUX PUMP"/>
    <property type="match status" value="1"/>
</dbReference>
<dbReference type="Pfam" id="PF25963">
    <property type="entry name" value="Beta-barrel_AAEA"/>
    <property type="match status" value="1"/>
</dbReference>
<feature type="domain" description="p-hydroxybenzoic acid efflux pump subunit AaeA-like beta-barrel" evidence="5">
    <location>
        <begin position="320"/>
        <end position="412"/>
    </location>
</feature>
<gene>
    <name evidence="6" type="ORF">DXM27_10780</name>
</gene>
<dbReference type="PANTHER" id="PTHR30386:SF24">
    <property type="entry name" value="MULTIDRUG RESISTANCE EFFLUX PUMP"/>
    <property type="match status" value="1"/>
</dbReference>
<feature type="region of interest" description="Disordered" evidence="2">
    <location>
        <begin position="46"/>
        <end position="75"/>
    </location>
</feature>
<keyword evidence="1" id="KW-0175">Coiled coil</keyword>
<evidence type="ECO:0000259" key="4">
    <source>
        <dbReference type="Pfam" id="PF25917"/>
    </source>
</evidence>
<evidence type="ECO:0000259" key="5">
    <source>
        <dbReference type="Pfam" id="PF25963"/>
    </source>
</evidence>
<name>A0AA88JQD7_RHIRH</name>
<dbReference type="Gene3D" id="2.40.50.100">
    <property type="match status" value="1"/>
</dbReference>